<feature type="transmembrane region" description="Helical" evidence="1">
    <location>
        <begin position="87"/>
        <end position="105"/>
    </location>
</feature>
<gene>
    <name evidence="2" type="ORF">E2636_02965</name>
</gene>
<evidence type="ECO:0000256" key="1">
    <source>
        <dbReference type="SAM" id="Phobius"/>
    </source>
</evidence>
<dbReference type="EMBL" id="CP038015">
    <property type="protein sequence ID" value="QBP40173.1"/>
    <property type="molecule type" value="Genomic_DNA"/>
</dbReference>
<feature type="transmembrane region" description="Helical" evidence="1">
    <location>
        <begin position="6"/>
        <end position="23"/>
    </location>
</feature>
<reference evidence="2 3" key="1">
    <citation type="submission" date="2019-03" db="EMBL/GenBank/DDBJ databases">
        <title>Complete genome sequence of Paenisporosarcina antarctica CGMCC 1.6503T.</title>
        <authorList>
            <person name="Rong J.-C."/>
            <person name="Chi N.-Y."/>
            <person name="Zhang Q.-F."/>
        </authorList>
    </citation>
    <scope>NUCLEOTIDE SEQUENCE [LARGE SCALE GENOMIC DNA]</scope>
    <source>
        <strain evidence="2 3">CGMCC 1.6503</strain>
    </source>
</reference>
<keyword evidence="3" id="KW-1185">Reference proteome</keyword>
<evidence type="ECO:0000313" key="2">
    <source>
        <dbReference type="EMBL" id="QBP40173.1"/>
    </source>
</evidence>
<dbReference type="RefSeq" id="WP_134208868.1">
    <property type="nucleotide sequence ID" value="NZ_CP038015.1"/>
</dbReference>
<dbReference type="AlphaFoldDB" id="A0A4P6ZVC9"/>
<proteinExistence type="predicted"/>
<dbReference type="Proteomes" id="UP000294292">
    <property type="component" value="Chromosome"/>
</dbReference>
<keyword evidence="1" id="KW-0812">Transmembrane</keyword>
<keyword evidence="1" id="KW-0472">Membrane</keyword>
<feature type="transmembrane region" description="Helical" evidence="1">
    <location>
        <begin position="35"/>
        <end position="54"/>
    </location>
</feature>
<keyword evidence="1" id="KW-1133">Transmembrane helix</keyword>
<name>A0A4P6ZVC9_9BACL</name>
<organism evidence="2 3">
    <name type="scientific">Paenisporosarcina antarctica</name>
    <dbReference type="NCBI Taxonomy" id="417367"/>
    <lineage>
        <taxon>Bacteria</taxon>
        <taxon>Bacillati</taxon>
        <taxon>Bacillota</taxon>
        <taxon>Bacilli</taxon>
        <taxon>Bacillales</taxon>
        <taxon>Caryophanaceae</taxon>
        <taxon>Paenisporosarcina</taxon>
    </lineage>
</organism>
<dbReference type="KEGG" id="panc:E2636_02965"/>
<protein>
    <submittedName>
        <fullName evidence="2">Uncharacterized protein</fullName>
    </submittedName>
</protein>
<evidence type="ECO:0000313" key="3">
    <source>
        <dbReference type="Proteomes" id="UP000294292"/>
    </source>
</evidence>
<sequence>MFLKVIIFLVIVVPFLYVLIMDYQGIKKELKNNAVSILLELLLFLSLLVFIAGLFSDYKILSNVAAILLLLLTSKKLLDLWKTKKISVIYTLVLFILFFSLSNLLN</sequence>
<accession>A0A4P6ZVC9</accession>